<evidence type="ECO:0000256" key="1">
    <source>
        <dbReference type="SAM" id="MobiDB-lite"/>
    </source>
</evidence>
<feature type="compositionally biased region" description="Polar residues" evidence="1">
    <location>
        <begin position="66"/>
        <end position="79"/>
    </location>
</feature>
<proteinExistence type="predicted"/>
<dbReference type="Proteomes" id="UP000250140">
    <property type="component" value="Unassembled WGS sequence"/>
</dbReference>
<dbReference type="GO" id="GO:0003676">
    <property type="term" value="F:nucleic acid binding"/>
    <property type="evidence" value="ECO:0007669"/>
    <property type="project" value="InterPro"/>
</dbReference>
<organism evidence="2 3">
    <name type="scientific">Glonium stellatum</name>
    <dbReference type="NCBI Taxonomy" id="574774"/>
    <lineage>
        <taxon>Eukaryota</taxon>
        <taxon>Fungi</taxon>
        <taxon>Dikarya</taxon>
        <taxon>Ascomycota</taxon>
        <taxon>Pezizomycotina</taxon>
        <taxon>Dothideomycetes</taxon>
        <taxon>Pleosporomycetidae</taxon>
        <taxon>Gloniales</taxon>
        <taxon>Gloniaceae</taxon>
        <taxon>Glonium</taxon>
    </lineage>
</organism>
<evidence type="ECO:0008006" key="4">
    <source>
        <dbReference type="Google" id="ProtNLM"/>
    </source>
</evidence>
<dbReference type="OrthoDB" id="422086at2759"/>
<gene>
    <name evidence="2" type="ORF">AOQ84DRAFT_365206</name>
</gene>
<feature type="compositionally biased region" description="Polar residues" evidence="1">
    <location>
        <begin position="10"/>
        <end position="28"/>
    </location>
</feature>
<evidence type="ECO:0000313" key="2">
    <source>
        <dbReference type="EMBL" id="OCL07149.1"/>
    </source>
</evidence>
<dbReference type="AlphaFoldDB" id="A0A8E2EYD1"/>
<dbReference type="InterPro" id="IPR035979">
    <property type="entry name" value="RBD_domain_sf"/>
</dbReference>
<sequence>MQASKWAPLSSPSQQPMQNRLHSPTLSPSAKPIPAAVPELPTSSTDGTMAPVFMLHNRPTLPVPLSQPTSSDRASSVYSPQDARSDTQQLFPRNKPFARHANFASPALCKYEAGNMIFSGSKLEKRPSRAIATAPSVVIVPPTQKRVGQVQQPYPTALSLSMTSNLSVKDPYGVTSGTLAKTPERVALTSSIESASVELASGPLNLTTPVASIKTLLETNEVLMPLRPSMGHELPPAGCATSTASRQMAMGFIELETSSADDISKCSQKNNESLGVQQFAAWPKREKRLNPAQSRTVILQNLSSSSTINMIQSMVWGGKVEQIRYEPGKTTALIKFMSGDSCRKFLDATANGIKIPGLDRVIFVDRDPGPNSSNDLLRGLIDVGATRCIRAVNADEDWPENHLLAIARGQSKARAVDRIVQGKDRNGRHYAEFRFGSVYDALLFKVEIQNDEDWEHCNIFDAPDPCEISNGVHIDKH</sequence>
<name>A0A8E2EYD1_9PEZI</name>
<keyword evidence="3" id="KW-1185">Reference proteome</keyword>
<accession>A0A8E2EYD1</accession>
<protein>
    <recommendedName>
        <fullName evidence="4">RRM domain-containing protein</fullName>
    </recommendedName>
</protein>
<dbReference type="SUPFAM" id="SSF54928">
    <property type="entry name" value="RNA-binding domain, RBD"/>
    <property type="match status" value="1"/>
</dbReference>
<evidence type="ECO:0000313" key="3">
    <source>
        <dbReference type="Proteomes" id="UP000250140"/>
    </source>
</evidence>
<dbReference type="EMBL" id="KV749922">
    <property type="protein sequence ID" value="OCL07149.1"/>
    <property type="molecule type" value="Genomic_DNA"/>
</dbReference>
<feature type="region of interest" description="Disordered" evidence="1">
    <location>
        <begin position="1"/>
        <end position="87"/>
    </location>
</feature>
<reference evidence="2 3" key="1">
    <citation type="journal article" date="2016" name="Nat. Commun.">
        <title>Ectomycorrhizal ecology is imprinted in the genome of the dominant symbiotic fungus Cenococcum geophilum.</title>
        <authorList>
            <consortium name="DOE Joint Genome Institute"/>
            <person name="Peter M."/>
            <person name="Kohler A."/>
            <person name="Ohm R.A."/>
            <person name="Kuo A."/>
            <person name="Krutzmann J."/>
            <person name="Morin E."/>
            <person name="Arend M."/>
            <person name="Barry K.W."/>
            <person name="Binder M."/>
            <person name="Choi C."/>
            <person name="Clum A."/>
            <person name="Copeland A."/>
            <person name="Grisel N."/>
            <person name="Haridas S."/>
            <person name="Kipfer T."/>
            <person name="LaButti K."/>
            <person name="Lindquist E."/>
            <person name="Lipzen A."/>
            <person name="Maire R."/>
            <person name="Meier B."/>
            <person name="Mihaltcheva S."/>
            <person name="Molinier V."/>
            <person name="Murat C."/>
            <person name="Poggeler S."/>
            <person name="Quandt C.A."/>
            <person name="Sperisen C."/>
            <person name="Tritt A."/>
            <person name="Tisserant E."/>
            <person name="Crous P.W."/>
            <person name="Henrissat B."/>
            <person name="Nehls U."/>
            <person name="Egli S."/>
            <person name="Spatafora J.W."/>
            <person name="Grigoriev I.V."/>
            <person name="Martin F.M."/>
        </authorList>
    </citation>
    <scope>NUCLEOTIDE SEQUENCE [LARGE SCALE GENOMIC DNA]</scope>
    <source>
        <strain evidence="2 3">CBS 207.34</strain>
    </source>
</reference>